<feature type="region of interest" description="Disordered" evidence="1">
    <location>
        <begin position="50"/>
        <end position="87"/>
    </location>
</feature>
<sequence length="87" mass="9980">MHHARCGRVTLHRRPSNGERVEIQRRHALPLLHYLFYEDVGDLAHSSKYSKASASAKGGTVQKPWRIDHKGGRVRRAYKRPPTGGRR</sequence>
<dbReference type="AlphaFoldDB" id="A0A4C1TJX8"/>
<proteinExistence type="predicted"/>
<evidence type="ECO:0000256" key="1">
    <source>
        <dbReference type="SAM" id="MobiDB-lite"/>
    </source>
</evidence>
<keyword evidence="3" id="KW-1185">Reference proteome</keyword>
<protein>
    <submittedName>
        <fullName evidence="2">Uncharacterized protein</fullName>
    </submittedName>
</protein>
<comment type="caution">
    <text evidence="2">The sequence shown here is derived from an EMBL/GenBank/DDBJ whole genome shotgun (WGS) entry which is preliminary data.</text>
</comment>
<feature type="compositionally biased region" description="Basic residues" evidence="1">
    <location>
        <begin position="72"/>
        <end position="87"/>
    </location>
</feature>
<evidence type="ECO:0000313" key="2">
    <source>
        <dbReference type="EMBL" id="GBP14793.1"/>
    </source>
</evidence>
<reference evidence="2 3" key="1">
    <citation type="journal article" date="2019" name="Commun. Biol.">
        <title>The bagworm genome reveals a unique fibroin gene that provides high tensile strength.</title>
        <authorList>
            <person name="Kono N."/>
            <person name="Nakamura H."/>
            <person name="Ohtoshi R."/>
            <person name="Tomita M."/>
            <person name="Numata K."/>
            <person name="Arakawa K."/>
        </authorList>
    </citation>
    <scope>NUCLEOTIDE SEQUENCE [LARGE SCALE GENOMIC DNA]</scope>
</reference>
<dbReference type="EMBL" id="BGZK01000067">
    <property type="protein sequence ID" value="GBP14793.1"/>
    <property type="molecule type" value="Genomic_DNA"/>
</dbReference>
<organism evidence="2 3">
    <name type="scientific">Eumeta variegata</name>
    <name type="common">Bagworm moth</name>
    <name type="synonym">Eumeta japonica</name>
    <dbReference type="NCBI Taxonomy" id="151549"/>
    <lineage>
        <taxon>Eukaryota</taxon>
        <taxon>Metazoa</taxon>
        <taxon>Ecdysozoa</taxon>
        <taxon>Arthropoda</taxon>
        <taxon>Hexapoda</taxon>
        <taxon>Insecta</taxon>
        <taxon>Pterygota</taxon>
        <taxon>Neoptera</taxon>
        <taxon>Endopterygota</taxon>
        <taxon>Lepidoptera</taxon>
        <taxon>Glossata</taxon>
        <taxon>Ditrysia</taxon>
        <taxon>Tineoidea</taxon>
        <taxon>Psychidae</taxon>
        <taxon>Oiketicinae</taxon>
        <taxon>Eumeta</taxon>
    </lineage>
</organism>
<accession>A0A4C1TJX8</accession>
<gene>
    <name evidence="2" type="ORF">EVAR_75388_1</name>
</gene>
<name>A0A4C1TJX8_EUMVA</name>
<evidence type="ECO:0000313" key="3">
    <source>
        <dbReference type="Proteomes" id="UP000299102"/>
    </source>
</evidence>
<dbReference type="Proteomes" id="UP000299102">
    <property type="component" value="Unassembled WGS sequence"/>
</dbReference>